<comment type="similarity">
    <text evidence="1 5">Belongs to the bacterial ribosomal protein bL34 family.</text>
</comment>
<name>A0A0G0Q3X7_9BACT</name>
<proteinExistence type="inferred from homology"/>
<feature type="compositionally biased region" description="Basic residues" evidence="6">
    <location>
        <begin position="7"/>
        <end position="44"/>
    </location>
</feature>
<accession>A0A0G0Q3X7</accession>
<dbReference type="GO" id="GO:1990904">
    <property type="term" value="C:ribonucleoprotein complex"/>
    <property type="evidence" value="ECO:0007669"/>
    <property type="project" value="UniProtKB-KW"/>
</dbReference>
<evidence type="ECO:0000256" key="3">
    <source>
        <dbReference type="ARBA" id="ARBA00023274"/>
    </source>
</evidence>
<dbReference type="GO" id="GO:0006412">
    <property type="term" value="P:translation"/>
    <property type="evidence" value="ECO:0007669"/>
    <property type="project" value="UniProtKB-UniRule"/>
</dbReference>
<dbReference type="FunFam" id="1.10.287.3980:FF:000001">
    <property type="entry name" value="Mitochondrial ribosomal protein L34"/>
    <property type="match status" value="1"/>
</dbReference>
<keyword evidence="2 5" id="KW-0689">Ribosomal protein</keyword>
<dbReference type="GO" id="GO:0003735">
    <property type="term" value="F:structural constituent of ribosome"/>
    <property type="evidence" value="ECO:0007669"/>
    <property type="project" value="InterPro"/>
</dbReference>
<evidence type="ECO:0000256" key="6">
    <source>
        <dbReference type="SAM" id="MobiDB-lite"/>
    </source>
</evidence>
<evidence type="ECO:0000256" key="2">
    <source>
        <dbReference type="ARBA" id="ARBA00022980"/>
    </source>
</evidence>
<dbReference type="Proteomes" id="UP000034855">
    <property type="component" value="Unassembled WGS sequence"/>
</dbReference>
<dbReference type="PANTHER" id="PTHR14503">
    <property type="entry name" value="MITOCHONDRIAL RIBOSOMAL PROTEIN 34 FAMILY MEMBER"/>
    <property type="match status" value="1"/>
</dbReference>
<dbReference type="STRING" id="1619037.UT67_C0006G0007"/>
<keyword evidence="3 5" id="KW-0687">Ribonucleoprotein</keyword>
<dbReference type="PATRIC" id="fig|1619037.3.peg.189"/>
<dbReference type="PROSITE" id="PS00784">
    <property type="entry name" value="RIBOSOMAL_L34"/>
    <property type="match status" value="1"/>
</dbReference>
<protein>
    <recommendedName>
        <fullName evidence="4 5">Large ribosomal subunit protein bL34</fullName>
    </recommendedName>
</protein>
<reference evidence="7 8" key="1">
    <citation type="journal article" date="2015" name="Nature">
        <title>rRNA introns, odd ribosomes, and small enigmatic genomes across a large radiation of phyla.</title>
        <authorList>
            <person name="Brown C.T."/>
            <person name="Hug L.A."/>
            <person name="Thomas B.C."/>
            <person name="Sharon I."/>
            <person name="Castelle C.J."/>
            <person name="Singh A."/>
            <person name="Wilkins M.J."/>
            <person name="Williams K.H."/>
            <person name="Banfield J.F."/>
        </authorList>
    </citation>
    <scope>NUCLEOTIDE SEQUENCE [LARGE SCALE GENOMIC DNA]</scope>
</reference>
<dbReference type="InterPro" id="IPR020939">
    <property type="entry name" value="Ribosomal_bL34_CS"/>
</dbReference>
<dbReference type="Gene3D" id="1.10.287.3980">
    <property type="match status" value="1"/>
</dbReference>
<evidence type="ECO:0000256" key="1">
    <source>
        <dbReference type="ARBA" id="ARBA00010111"/>
    </source>
</evidence>
<gene>
    <name evidence="5" type="primary">rpmH</name>
    <name evidence="7" type="ORF">UT67_C0006G0007</name>
</gene>
<sequence>MSTKRTYQPKKRKRAKSHGFRSRMKTKGGRGVLSRRRVKGRKKLTVSDEKKGKRTRKTR</sequence>
<dbReference type="Pfam" id="PF00468">
    <property type="entry name" value="Ribosomal_L34"/>
    <property type="match status" value="1"/>
</dbReference>
<dbReference type="PANTHER" id="PTHR14503:SF4">
    <property type="entry name" value="LARGE RIBOSOMAL SUBUNIT PROTEIN BL34M"/>
    <property type="match status" value="1"/>
</dbReference>
<evidence type="ECO:0000313" key="7">
    <source>
        <dbReference type="EMBL" id="KKR34828.1"/>
    </source>
</evidence>
<dbReference type="AlphaFoldDB" id="A0A0G0Q3X7"/>
<dbReference type="NCBIfam" id="TIGR01030">
    <property type="entry name" value="rpmH_bact"/>
    <property type="match status" value="1"/>
</dbReference>
<evidence type="ECO:0000256" key="5">
    <source>
        <dbReference type="HAMAP-Rule" id="MF_00391"/>
    </source>
</evidence>
<dbReference type="EMBL" id="LBXR01000006">
    <property type="protein sequence ID" value="KKR34828.1"/>
    <property type="molecule type" value="Genomic_DNA"/>
</dbReference>
<feature type="region of interest" description="Disordered" evidence="6">
    <location>
        <begin position="1"/>
        <end position="59"/>
    </location>
</feature>
<evidence type="ECO:0000313" key="8">
    <source>
        <dbReference type="Proteomes" id="UP000034855"/>
    </source>
</evidence>
<evidence type="ECO:0000256" key="4">
    <source>
        <dbReference type="ARBA" id="ARBA00035177"/>
    </source>
</evidence>
<dbReference type="GO" id="GO:0005840">
    <property type="term" value="C:ribosome"/>
    <property type="evidence" value="ECO:0007669"/>
    <property type="project" value="UniProtKB-KW"/>
</dbReference>
<dbReference type="InterPro" id="IPR000271">
    <property type="entry name" value="Ribosomal_bL34"/>
</dbReference>
<dbReference type="HAMAP" id="MF_00391">
    <property type="entry name" value="Ribosomal_bL34"/>
    <property type="match status" value="1"/>
</dbReference>
<comment type="caution">
    <text evidence="7">The sequence shown here is derived from an EMBL/GenBank/DDBJ whole genome shotgun (WGS) entry which is preliminary data.</text>
</comment>
<organism evidence="7 8">
    <name type="scientific">Candidatus Magasanikbacteria bacterium GW2011_GWA2_40_10</name>
    <dbReference type="NCBI Taxonomy" id="1619037"/>
    <lineage>
        <taxon>Bacteria</taxon>
        <taxon>Candidatus Magasanikiibacteriota</taxon>
    </lineage>
</organism>